<dbReference type="AlphaFoldDB" id="A0AAV4QV02"/>
<reference evidence="1 2" key="1">
    <citation type="submission" date="2021-06" db="EMBL/GenBank/DDBJ databases">
        <title>Caerostris darwini draft genome.</title>
        <authorList>
            <person name="Kono N."/>
            <person name="Arakawa K."/>
        </authorList>
    </citation>
    <scope>NUCLEOTIDE SEQUENCE [LARGE SCALE GENOMIC DNA]</scope>
</reference>
<sequence length="85" mass="9747">MKLLDFMGLKKRLFLPAKSNVCWGALPKGIKRMWCTPSRHSTTIVRSSASRSTKLHTTSRKVFQGFQNLQQMKGFPLIWVILVLV</sequence>
<dbReference type="Proteomes" id="UP001054837">
    <property type="component" value="Unassembled WGS sequence"/>
</dbReference>
<evidence type="ECO:0000313" key="1">
    <source>
        <dbReference type="EMBL" id="GIY11957.1"/>
    </source>
</evidence>
<protein>
    <submittedName>
        <fullName evidence="1">Uncharacterized protein</fullName>
    </submittedName>
</protein>
<proteinExistence type="predicted"/>
<comment type="caution">
    <text evidence="1">The sequence shown here is derived from an EMBL/GenBank/DDBJ whole genome shotgun (WGS) entry which is preliminary data.</text>
</comment>
<evidence type="ECO:0000313" key="2">
    <source>
        <dbReference type="Proteomes" id="UP001054837"/>
    </source>
</evidence>
<organism evidence="1 2">
    <name type="scientific">Caerostris darwini</name>
    <dbReference type="NCBI Taxonomy" id="1538125"/>
    <lineage>
        <taxon>Eukaryota</taxon>
        <taxon>Metazoa</taxon>
        <taxon>Ecdysozoa</taxon>
        <taxon>Arthropoda</taxon>
        <taxon>Chelicerata</taxon>
        <taxon>Arachnida</taxon>
        <taxon>Araneae</taxon>
        <taxon>Araneomorphae</taxon>
        <taxon>Entelegynae</taxon>
        <taxon>Araneoidea</taxon>
        <taxon>Araneidae</taxon>
        <taxon>Caerostris</taxon>
    </lineage>
</organism>
<name>A0AAV4QV02_9ARAC</name>
<dbReference type="EMBL" id="BPLQ01004987">
    <property type="protein sequence ID" value="GIY11957.1"/>
    <property type="molecule type" value="Genomic_DNA"/>
</dbReference>
<accession>A0AAV4QV02</accession>
<keyword evidence="2" id="KW-1185">Reference proteome</keyword>
<gene>
    <name evidence="1" type="ORF">CDAR_449161</name>
</gene>